<evidence type="ECO:0000313" key="3">
    <source>
        <dbReference type="Proteomes" id="UP001209878"/>
    </source>
</evidence>
<feature type="transmembrane region" description="Helical" evidence="1">
    <location>
        <begin position="12"/>
        <end position="28"/>
    </location>
</feature>
<keyword evidence="3" id="KW-1185">Reference proteome</keyword>
<organism evidence="2 3">
    <name type="scientific">Ridgeia piscesae</name>
    <name type="common">Tubeworm</name>
    <dbReference type="NCBI Taxonomy" id="27915"/>
    <lineage>
        <taxon>Eukaryota</taxon>
        <taxon>Metazoa</taxon>
        <taxon>Spiralia</taxon>
        <taxon>Lophotrochozoa</taxon>
        <taxon>Annelida</taxon>
        <taxon>Polychaeta</taxon>
        <taxon>Sedentaria</taxon>
        <taxon>Canalipalpata</taxon>
        <taxon>Sabellida</taxon>
        <taxon>Siboglinidae</taxon>
        <taxon>Ridgeia</taxon>
    </lineage>
</organism>
<evidence type="ECO:0000256" key="1">
    <source>
        <dbReference type="SAM" id="Phobius"/>
    </source>
</evidence>
<dbReference type="EMBL" id="JAODUO010000337">
    <property type="protein sequence ID" value="KAK2182759.1"/>
    <property type="molecule type" value="Genomic_DNA"/>
</dbReference>
<gene>
    <name evidence="2" type="ORF">NP493_337g00027</name>
</gene>
<keyword evidence="1" id="KW-1133">Transmembrane helix</keyword>
<dbReference type="AlphaFoldDB" id="A0AAD9L471"/>
<name>A0AAD9L471_RIDPI</name>
<proteinExistence type="predicted"/>
<accession>A0AAD9L471</accession>
<dbReference type="Proteomes" id="UP001209878">
    <property type="component" value="Unassembled WGS sequence"/>
</dbReference>
<sequence>MNEYLAIDSGGYLYTNSLCALIAAWLGASQRRQDGI</sequence>
<reference evidence="2" key="1">
    <citation type="journal article" date="2023" name="Mol. Biol. Evol.">
        <title>Third-Generation Sequencing Reveals the Adaptive Role of the Epigenome in Three Deep-Sea Polychaetes.</title>
        <authorList>
            <person name="Perez M."/>
            <person name="Aroh O."/>
            <person name="Sun Y."/>
            <person name="Lan Y."/>
            <person name="Juniper S.K."/>
            <person name="Young C.R."/>
            <person name="Angers B."/>
            <person name="Qian P.Y."/>
        </authorList>
    </citation>
    <scope>NUCLEOTIDE SEQUENCE</scope>
    <source>
        <strain evidence="2">R07B-5</strain>
    </source>
</reference>
<protein>
    <submittedName>
        <fullName evidence="2">Uncharacterized protein</fullName>
    </submittedName>
</protein>
<comment type="caution">
    <text evidence="2">The sequence shown here is derived from an EMBL/GenBank/DDBJ whole genome shotgun (WGS) entry which is preliminary data.</text>
</comment>
<keyword evidence="1" id="KW-0472">Membrane</keyword>
<keyword evidence="1" id="KW-0812">Transmembrane</keyword>
<evidence type="ECO:0000313" key="2">
    <source>
        <dbReference type="EMBL" id="KAK2182759.1"/>
    </source>
</evidence>